<accession>A0A9Q5N626</accession>
<proteinExistence type="predicted"/>
<evidence type="ECO:0000256" key="1">
    <source>
        <dbReference type="SAM" id="MobiDB-lite"/>
    </source>
</evidence>
<dbReference type="Proteomes" id="UP000757232">
    <property type="component" value="Unassembled WGS sequence"/>
</dbReference>
<keyword evidence="3" id="KW-1185">Reference proteome</keyword>
<feature type="compositionally biased region" description="Pro residues" evidence="1">
    <location>
        <begin position="7"/>
        <end position="21"/>
    </location>
</feature>
<protein>
    <submittedName>
        <fullName evidence="2">Uncharacterized protein</fullName>
    </submittedName>
</protein>
<dbReference type="EMBL" id="LNZH02000168">
    <property type="protein sequence ID" value="OCB88892.1"/>
    <property type="molecule type" value="Genomic_DNA"/>
</dbReference>
<evidence type="ECO:0000313" key="3">
    <source>
        <dbReference type="Proteomes" id="UP000757232"/>
    </source>
</evidence>
<sequence length="280" mass="30397">MHHYVPPQSPAHPPVLPPHHQPQPQQQQQTPTMPAATVAPSDTYTRDVQPHTTGSSSQGQTPAQAQNQNHSTPLVAQGDWTKNLVHLAKTAELKKHSLTLQLHTAHILSAHTQLEAKNKALQDIKEEKNRYAYYVAFHAVPCYKVNEDRDKADLMESTINKECSELRAKIQTITDGEYTSAKREVDALRAELGQPPLPSLQQTLEEKGRAYLNERRLNGAPASMESGTLASSAPKRGATDLAATDAPVKRPRGRPKGSKNKKNAAAAAIGSSAGGEVATE</sequence>
<name>A0A9Q5N626_SANBA</name>
<feature type="region of interest" description="Disordered" evidence="1">
    <location>
        <begin position="1"/>
        <end position="70"/>
    </location>
</feature>
<feature type="compositionally biased region" description="Basic residues" evidence="1">
    <location>
        <begin position="249"/>
        <end position="262"/>
    </location>
</feature>
<dbReference type="OrthoDB" id="20865at2759"/>
<feature type="region of interest" description="Disordered" evidence="1">
    <location>
        <begin position="218"/>
        <end position="280"/>
    </location>
</feature>
<dbReference type="AlphaFoldDB" id="A0A9Q5N626"/>
<gene>
    <name evidence="2" type="ORF">A7U60_g3988</name>
</gene>
<feature type="compositionally biased region" description="Low complexity" evidence="1">
    <location>
        <begin position="263"/>
        <end position="280"/>
    </location>
</feature>
<evidence type="ECO:0000313" key="2">
    <source>
        <dbReference type="EMBL" id="OCB88892.1"/>
    </source>
</evidence>
<feature type="compositionally biased region" description="Polar residues" evidence="1">
    <location>
        <begin position="50"/>
        <end position="70"/>
    </location>
</feature>
<reference evidence="2" key="1">
    <citation type="submission" date="2016-06" db="EMBL/GenBank/DDBJ databases">
        <title>Draft Genome sequence of the fungus Inonotus baumii.</title>
        <authorList>
            <person name="Zhu H."/>
            <person name="Lin W."/>
        </authorList>
    </citation>
    <scope>NUCLEOTIDE SEQUENCE</scope>
    <source>
        <strain evidence="2">821</strain>
    </source>
</reference>
<comment type="caution">
    <text evidence="2">The sequence shown here is derived from an EMBL/GenBank/DDBJ whole genome shotgun (WGS) entry which is preliminary data.</text>
</comment>
<feature type="compositionally biased region" description="Low complexity" evidence="1">
    <location>
        <begin position="22"/>
        <end position="40"/>
    </location>
</feature>
<organism evidence="2 3">
    <name type="scientific">Sanghuangporus baumii</name>
    <name type="common">Phellinus baumii</name>
    <dbReference type="NCBI Taxonomy" id="108892"/>
    <lineage>
        <taxon>Eukaryota</taxon>
        <taxon>Fungi</taxon>
        <taxon>Dikarya</taxon>
        <taxon>Basidiomycota</taxon>
        <taxon>Agaricomycotina</taxon>
        <taxon>Agaricomycetes</taxon>
        <taxon>Hymenochaetales</taxon>
        <taxon>Hymenochaetaceae</taxon>
        <taxon>Sanghuangporus</taxon>
    </lineage>
</organism>